<sequence length="204" mass="21898">MNETVVTVVGRLVRDPEVRFLEDGTALCRFTVVTTPRVFDRTTGEWGDGDPVFLSCSAWRMYAENIATSVSRGTRVVVVGELRQRTYTSTDGRARTIVDLRVHDLAPTLRWTIARVTRHGWADAVRSGARPETKGEEGEGERGAGSESGEDGRKASVPLPRTGDSSPVAPASPVPLSPSTRLWSPWPAVAAPGGGGAEEGDPPF</sequence>
<dbReference type="OrthoDB" id="4427276at2"/>
<keyword evidence="6" id="KW-1185">Reference proteome</keyword>
<protein>
    <recommendedName>
        <fullName evidence="2 3">Single-stranded DNA-binding protein</fullName>
        <shortName evidence="2">SSB</shortName>
    </recommendedName>
</protein>
<dbReference type="InterPro" id="IPR000424">
    <property type="entry name" value="Primosome_PriB/ssb"/>
</dbReference>
<evidence type="ECO:0000256" key="4">
    <source>
        <dbReference type="SAM" id="MobiDB-lite"/>
    </source>
</evidence>
<dbReference type="Pfam" id="PF00436">
    <property type="entry name" value="SSB"/>
    <property type="match status" value="1"/>
</dbReference>
<evidence type="ECO:0000313" key="6">
    <source>
        <dbReference type="Proteomes" id="UP000215005"/>
    </source>
</evidence>
<dbReference type="Gene3D" id="2.40.50.140">
    <property type="entry name" value="Nucleic acid-binding proteins"/>
    <property type="match status" value="1"/>
</dbReference>
<gene>
    <name evidence="5" type="ORF">CDO52_09265</name>
</gene>
<dbReference type="InterPro" id="IPR011344">
    <property type="entry name" value="ssDNA-bd"/>
</dbReference>
<proteinExistence type="inferred from homology"/>
<comment type="caution">
    <text evidence="2">Lacks conserved residue(s) required for the propagation of feature annotation.</text>
</comment>
<dbReference type="GO" id="GO:0003697">
    <property type="term" value="F:single-stranded DNA binding"/>
    <property type="evidence" value="ECO:0007669"/>
    <property type="project" value="UniProtKB-UniRule"/>
</dbReference>
<keyword evidence="1 2" id="KW-0238">DNA-binding</keyword>
<dbReference type="InterPro" id="IPR012340">
    <property type="entry name" value="NA-bd_OB-fold"/>
</dbReference>
<dbReference type="KEGG" id="ngv:CDO52_09265"/>
<dbReference type="PROSITE" id="PS50935">
    <property type="entry name" value="SSB"/>
    <property type="match status" value="1"/>
</dbReference>
<dbReference type="AlphaFoldDB" id="A0A223S493"/>
<dbReference type="SUPFAM" id="SSF50249">
    <property type="entry name" value="Nucleic acid-binding proteins"/>
    <property type="match status" value="1"/>
</dbReference>
<dbReference type="NCBIfam" id="TIGR00621">
    <property type="entry name" value="ssb"/>
    <property type="match status" value="1"/>
</dbReference>
<evidence type="ECO:0000256" key="1">
    <source>
        <dbReference type="ARBA" id="ARBA00023125"/>
    </source>
</evidence>
<evidence type="ECO:0000256" key="3">
    <source>
        <dbReference type="RuleBase" id="RU000524"/>
    </source>
</evidence>
<dbReference type="CDD" id="cd04496">
    <property type="entry name" value="SSB_OBF"/>
    <property type="match status" value="1"/>
</dbReference>
<dbReference type="GO" id="GO:0006260">
    <property type="term" value="P:DNA replication"/>
    <property type="evidence" value="ECO:0007669"/>
    <property type="project" value="InterPro"/>
</dbReference>
<dbReference type="EMBL" id="CP022753">
    <property type="protein sequence ID" value="ASU82956.1"/>
    <property type="molecule type" value="Genomic_DNA"/>
</dbReference>
<dbReference type="HAMAP" id="MF_00984">
    <property type="entry name" value="SSB"/>
    <property type="match status" value="1"/>
</dbReference>
<accession>A0A223S493</accession>
<dbReference type="RefSeq" id="WP_017617526.1">
    <property type="nucleotide sequence ID" value="NZ_ANBG01000079.1"/>
</dbReference>
<name>A0A223S493_9ACTN</name>
<evidence type="ECO:0000313" key="5">
    <source>
        <dbReference type="EMBL" id="ASU82956.1"/>
    </source>
</evidence>
<evidence type="ECO:0000256" key="2">
    <source>
        <dbReference type="HAMAP-Rule" id="MF_00984"/>
    </source>
</evidence>
<feature type="region of interest" description="Disordered" evidence="4">
    <location>
        <begin position="124"/>
        <end position="204"/>
    </location>
</feature>
<reference evidence="5 6" key="1">
    <citation type="submission" date="2017-08" db="EMBL/GenBank/DDBJ databases">
        <title>The complete genome sequence of Nocardiopsis gilva YIM 90087.</title>
        <authorList>
            <person name="Yin M."/>
            <person name="Tang S."/>
        </authorList>
    </citation>
    <scope>NUCLEOTIDE SEQUENCE [LARGE SCALE GENOMIC DNA]</scope>
    <source>
        <strain evidence="5 6">YIM 90087</strain>
    </source>
</reference>
<comment type="subunit">
    <text evidence="2">Homotetramer.</text>
</comment>
<organism evidence="5 6">
    <name type="scientific">Nocardiopsis gilva YIM 90087</name>
    <dbReference type="NCBI Taxonomy" id="1235441"/>
    <lineage>
        <taxon>Bacteria</taxon>
        <taxon>Bacillati</taxon>
        <taxon>Actinomycetota</taxon>
        <taxon>Actinomycetes</taxon>
        <taxon>Streptosporangiales</taxon>
        <taxon>Nocardiopsidaceae</taxon>
        <taxon>Nocardiopsis</taxon>
    </lineage>
</organism>
<feature type="compositionally biased region" description="Basic and acidic residues" evidence="4">
    <location>
        <begin position="129"/>
        <end position="154"/>
    </location>
</feature>
<dbReference type="Proteomes" id="UP000215005">
    <property type="component" value="Chromosome"/>
</dbReference>